<sequence length="245" mass="28997">MYLITAIPIYRNKFQMPSLFFSSQNFNIGSIIFVSIDKKNKPALVIETDDLNKNKSLIRRSKIKIGKINQKEECLLINKDLIEFVKLGSQKTNLKIEEIFQKITPVKIVKNLNNFDFKKENFETAKFFEKLSREDIKKKIIKKKILVEKRGNNGEIKTIGSFLSETKQVKKSLHSEKHYLVSEIRNYFGENAKNGKGSFSFYLGFFKRIPEKKIYEFWSEVKQSRKSIKDQQKLFWWKIGQYLKQ</sequence>
<accession>A0A1F5EN65</accession>
<proteinExistence type="predicted"/>
<protein>
    <submittedName>
        <fullName evidence="1">Uncharacterized protein</fullName>
    </submittedName>
</protein>
<evidence type="ECO:0000313" key="2">
    <source>
        <dbReference type="Proteomes" id="UP000186670"/>
    </source>
</evidence>
<name>A0A1F5EN65_9BACT</name>
<dbReference type="EMBL" id="MEZZ01000020">
    <property type="protein sequence ID" value="OGD68832.1"/>
    <property type="molecule type" value="Genomic_DNA"/>
</dbReference>
<reference evidence="1 2" key="1">
    <citation type="journal article" date="2016" name="Nat. Commun.">
        <title>Thousands of microbial genomes shed light on interconnected biogeochemical processes in an aquifer system.</title>
        <authorList>
            <person name="Anantharaman K."/>
            <person name="Brown C.T."/>
            <person name="Hug L.A."/>
            <person name="Sharon I."/>
            <person name="Castelle C.J."/>
            <person name="Probst A.J."/>
            <person name="Thomas B.C."/>
            <person name="Singh A."/>
            <person name="Wilkins M.J."/>
            <person name="Karaoz U."/>
            <person name="Brodie E.L."/>
            <person name="Williams K.H."/>
            <person name="Hubbard S.S."/>
            <person name="Banfield J.F."/>
        </authorList>
    </citation>
    <scope>NUCLEOTIDE SEQUENCE [LARGE SCALE GENOMIC DNA]</scope>
</reference>
<dbReference type="AlphaFoldDB" id="A0A1F5EN65"/>
<gene>
    <name evidence="1" type="ORF">A2811_02495</name>
</gene>
<dbReference type="Proteomes" id="UP000186670">
    <property type="component" value="Unassembled WGS sequence"/>
</dbReference>
<organism evidence="1 2">
    <name type="scientific">Candidatus Campbellbacteria bacterium RIFCSPHIGHO2_01_FULL_34_10</name>
    <dbReference type="NCBI Taxonomy" id="1797577"/>
    <lineage>
        <taxon>Bacteria</taxon>
        <taxon>Candidatus Campbelliibacteriota</taxon>
    </lineage>
</organism>
<evidence type="ECO:0000313" key="1">
    <source>
        <dbReference type="EMBL" id="OGD68832.1"/>
    </source>
</evidence>
<comment type="caution">
    <text evidence="1">The sequence shown here is derived from an EMBL/GenBank/DDBJ whole genome shotgun (WGS) entry which is preliminary data.</text>
</comment>